<feature type="region of interest" description="Disordered" evidence="1">
    <location>
        <begin position="107"/>
        <end position="154"/>
    </location>
</feature>
<gene>
    <name evidence="2" type="ORF">EYF80_030131</name>
</gene>
<evidence type="ECO:0000256" key="1">
    <source>
        <dbReference type="SAM" id="MobiDB-lite"/>
    </source>
</evidence>
<protein>
    <submittedName>
        <fullName evidence="2">Uncharacterized protein</fullName>
    </submittedName>
</protein>
<feature type="compositionally biased region" description="Acidic residues" evidence="1">
    <location>
        <begin position="141"/>
        <end position="153"/>
    </location>
</feature>
<reference evidence="2 3" key="1">
    <citation type="submission" date="2019-03" db="EMBL/GenBank/DDBJ databases">
        <title>First draft genome of Liparis tanakae, snailfish: a comprehensive survey of snailfish specific genes.</title>
        <authorList>
            <person name="Kim W."/>
            <person name="Song I."/>
            <person name="Jeong J.-H."/>
            <person name="Kim D."/>
            <person name="Kim S."/>
            <person name="Ryu S."/>
            <person name="Song J.Y."/>
            <person name="Lee S.K."/>
        </authorList>
    </citation>
    <scope>NUCLEOTIDE SEQUENCE [LARGE SCALE GENOMIC DNA]</scope>
    <source>
        <tissue evidence="2">Muscle</tissue>
    </source>
</reference>
<feature type="compositionally biased region" description="Basic and acidic residues" evidence="1">
    <location>
        <begin position="107"/>
        <end position="140"/>
    </location>
</feature>
<dbReference type="EMBL" id="SRLO01000351">
    <property type="protein sequence ID" value="TNN59645.1"/>
    <property type="molecule type" value="Genomic_DNA"/>
</dbReference>
<proteinExistence type="predicted"/>
<organism evidence="2 3">
    <name type="scientific">Liparis tanakae</name>
    <name type="common">Tanaka's snailfish</name>
    <dbReference type="NCBI Taxonomy" id="230148"/>
    <lineage>
        <taxon>Eukaryota</taxon>
        <taxon>Metazoa</taxon>
        <taxon>Chordata</taxon>
        <taxon>Craniata</taxon>
        <taxon>Vertebrata</taxon>
        <taxon>Euteleostomi</taxon>
        <taxon>Actinopterygii</taxon>
        <taxon>Neopterygii</taxon>
        <taxon>Teleostei</taxon>
        <taxon>Neoteleostei</taxon>
        <taxon>Acanthomorphata</taxon>
        <taxon>Eupercaria</taxon>
        <taxon>Perciformes</taxon>
        <taxon>Cottioidei</taxon>
        <taxon>Cottales</taxon>
        <taxon>Liparidae</taxon>
        <taxon>Liparis</taxon>
    </lineage>
</organism>
<sequence length="170" mass="18894">MIATPPYTFLLSPTPSYDVLHHPTPAYTVDNNWDFNAHNPHRLLSSPPPARRRSHPFLGGVDTRLARFPRDIRTQRFSDLHSDAADSPQPVFLNLIMYHKGRAVKVDRGSGVSERGRGGGGGKKDSLDGTEYGRVKGHQEEEGEEEEEEEEGDACLCDIVGVMSLRVDLD</sequence>
<dbReference type="Proteomes" id="UP000314294">
    <property type="component" value="Unassembled WGS sequence"/>
</dbReference>
<accession>A0A4Z2H2V5</accession>
<keyword evidence="3" id="KW-1185">Reference proteome</keyword>
<name>A0A4Z2H2V5_9TELE</name>
<evidence type="ECO:0000313" key="2">
    <source>
        <dbReference type="EMBL" id="TNN59645.1"/>
    </source>
</evidence>
<dbReference type="AlphaFoldDB" id="A0A4Z2H2V5"/>
<evidence type="ECO:0000313" key="3">
    <source>
        <dbReference type="Proteomes" id="UP000314294"/>
    </source>
</evidence>
<comment type="caution">
    <text evidence="2">The sequence shown here is derived from an EMBL/GenBank/DDBJ whole genome shotgun (WGS) entry which is preliminary data.</text>
</comment>